<evidence type="ECO:0000313" key="2">
    <source>
        <dbReference type="EMBL" id="KAK8106422.1"/>
    </source>
</evidence>
<proteinExistence type="predicted"/>
<comment type="caution">
    <text evidence="2">The sequence shown here is derived from an EMBL/GenBank/DDBJ whole genome shotgun (WGS) entry which is preliminary data.</text>
</comment>
<accession>A0AAW0QK53</accession>
<protein>
    <submittedName>
        <fullName evidence="2">Uncharacterized protein</fullName>
    </submittedName>
</protein>
<organism evidence="2 3">
    <name type="scientific">Apiospora kogelbergensis</name>
    <dbReference type="NCBI Taxonomy" id="1337665"/>
    <lineage>
        <taxon>Eukaryota</taxon>
        <taxon>Fungi</taxon>
        <taxon>Dikarya</taxon>
        <taxon>Ascomycota</taxon>
        <taxon>Pezizomycotina</taxon>
        <taxon>Sordariomycetes</taxon>
        <taxon>Xylariomycetidae</taxon>
        <taxon>Amphisphaeriales</taxon>
        <taxon>Apiosporaceae</taxon>
        <taxon>Apiospora</taxon>
    </lineage>
</organism>
<feature type="region of interest" description="Disordered" evidence="1">
    <location>
        <begin position="23"/>
        <end position="51"/>
    </location>
</feature>
<name>A0AAW0QK53_9PEZI</name>
<evidence type="ECO:0000313" key="3">
    <source>
        <dbReference type="Proteomes" id="UP001392437"/>
    </source>
</evidence>
<dbReference type="EMBL" id="JAQQWP010000008">
    <property type="protein sequence ID" value="KAK8106422.1"/>
    <property type="molecule type" value="Genomic_DNA"/>
</dbReference>
<gene>
    <name evidence="2" type="ORF">PG999_009781</name>
</gene>
<sequence>MLFSNFSTTIQLELVERGVADDATGAGLRPHPASVQTPYHHEGDDGGDGGDGGDEAYIWHIAIETPAGSSFILTLEEQQPGCSPAAELILRQYGSLLLSSVLLSVVIIVSPRVAHRNNGFFAAALGS</sequence>
<reference evidence="2 3" key="1">
    <citation type="submission" date="2023-01" db="EMBL/GenBank/DDBJ databases">
        <title>Analysis of 21 Apiospora genomes using comparative genomics revels a genus with tremendous synthesis potential of carbohydrate active enzymes and secondary metabolites.</title>
        <authorList>
            <person name="Sorensen T."/>
        </authorList>
    </citation>
    <scope>NUCLEOTIDE SEQUENCE [LARGE SCALE GENOMIC DNA]</scope>
    <source>
        <strain evidence="2 3">CBS 117206</strain>
    </source>
</reference>
<dbReference type="Proteomes" id="UP001392437">
    <property type="component" value="Unassembled WGS sequence"/>
</dbReference>
<dbReference type="AlphaFoldDB" id="A0AAW0QK53"/>
<evidence type="ECO:0000256" key="1">
    <source>
        <dbReference type="SAM" id="MobiDB-lite"/>
    </source>
</evidence>
<keyword evidence="3" id="KW-1185">Reference proteome</keyword>